<feature type="compositionally biased region" description="Polar residues" evidence="7">
    <location>
        <begin position="389"/>
        <end position="408"/>
    </location>
</feature>
<keyword evidence="3" id="KW-0677">Repeat</keyword>
<dbReference type="OMA" id="ILYWAHH"/>
<evidence type="ECO:0000256" key="5">
    <source>
        <dbReference type="ARBA" id="ARBA00022963"/>
    </source>
</evidence>
<evidence type="ECO:0000313" key="10">
    <source>
        <dbReference type="Proteomes" id="UP000008983"/>
    </source>
</evidence>
<dbReference type="PANTHER" id="PTHR18896:SF76">
    <property type="entry name" value="PHOSPHOLIPASE"/>
    <property type="match status" value="1"/>
</dbReference>
<feature type="domain" description="PLD phosphodiesterase" evidence="8">
    <location>
        <begin position="664"/>
        <end position="691"/>
    </location>
</feature>
<feature type="region of interest" description="Disordered" evidence="7">
    <location>
        <begin position="389"/>
        <end position="415"/>
    </location>
</feature>
<evidence type="ECO:0000256" key="1">
    <source>
        <dbReference type="ARBA" id="ARBA00000798"/>
    </source>
</evidence>
<dbReference type="OrthoDB" id="419078at2759"/>
<dbReference type="PANTHER" id="PTHR18896">
    <property type="entry name" value="PHOSPHOLIPASE D"/>
    <property type="match status" value="1"/>
</dbReference>
<evidence type="ECO:0000256" key="7">
    <source>
        <dbReference type="SAM" id="MobiDB-lite"/>
    </source>
</evidence>
<dbReference type="Gene3D" id="3.30.870.10">
    <property type="entry name" value="Endonuclease Chain A"/>
    <property type="match status" value="2"/>
</dbReference>
<dbReference type="SMART" id="SM00155">
    <property type="entry name" value="PLDc"/>
    <property type="match status" value="2"/>
</dbReference>
<dbReference type="PROSITE" id="PS50035">
    <property type="entry name" value="PLD"/>
    <property type="match status" value="2"/>
</dbReference>
<dbReference type="InParanoid" id="G0R3T5"/>
<evidence type="ECO:0000259" key="8">
    <source>
        <dbReference type="PROSITE" id="PS50035"/>
    </source>
</evidence>
<dbReference type="eggNOG" id="KOG1329">
    <property type="taxonomic scope" value="Eukaryota"/>
</dbReference>
<keyword evidence="10" id="KW-1185">Reference proteome</keyword>
<dbReference type="CDD" id="cd09141">
    <property type="entry name" value="PLDc_vPLD1_2_yPLD_like_2"/>
    <property type="match status" value="1"/>
</dbReference>
<dbReference type="RefSeq" id="XP_004027212.1">
    <property type="nucleotide sequence ID" value="XM_004027163.1"/>
</dbReference>
<keyword evidence="4 9" id="KW-0378">Hydrolase</keyword>
<keyword evidence="6" id="KW-0443">Lipid metabolism</keyword>
<dbReference type="EMBL" id="GL984312">
    <property type="protein sequence ID" value="EGR27867.1"/>
    <property type="molecule type" value="Genomic_DNA"/>
</dbReference>
<dbReference type="Pfam" id="PF00614">
    <property type="entry name" value="PLDc"/>
    <property type="match status" value="1"/>
</dbReference>
<evidence type="ECO:0000256" key="2">
    <source>
        <dbReference type="ARBA" id="ARBA00012027"/>
    </source>
</evidence>
<dbReference type="EC" id="3.1.4.4" evidence="2"/>
<reference evidence="9 10" key="1">
    <citation type="submission" date="2011-07" db="EMBL/GenBank/DDBJ databases">
        <authorList>
            <person name="Coyne R."/>
            <person name="Brami D."/>
            <person name="Johnson J."/>
            <person name="Hostetler J."/>
            <person name="Hannick L."/>
            <person name="Clark T."/>
            <person name="Cassidy-Hanley D."/>
            <person name="Inman J."/>
        </authorList>
    </citation>
    <scope>NUCLEOTIDE SEQUENCE [LARGE SCALE GENOMIC DNA]</scope>
    <source>
        <strain evidence="9 10">G5</strain>
    </source>
</reference>
<organism evidence="9 10">
    <name type="scientific">Ichthyophthirius multifiliis</name>
    <name type="common">White spot disease agent</name>
    <name type="synonym">Ich</name>
    <dbReference type="NCBI Taxonomy" id="5932"/>
    <lineage>
        <taxon>Eukaryota</taxon>
        <taxon>Sar</taxon>
        <taxon>Alveolata</taxon>
        <taxon>Ciliophora</taxon>
        <taxon>Intramacronucleata</taxon>
        <taxon>Oligohymenophorea</taxon>
        <taxon>Hymenostomatida</taxon>
        <taxon>Ophryoglenina</taxon>
        <taxon>Ichthyophthirius</taxon>
    </lineage>
</organism>
<dbReference type="SUPFAM" id="SSF56024">
    <property type="entry name" value="Phospholipase D/nuclease"/>
    <property type="match status" value="2"/>
</dbReference>
<evidence type="ECO:0000313" key="9">
    <source>
        <dbReference type="EMBL" id="EGR27867.1"/>
    </source>
</evidence>
<dbReference type="STRING" id="857967.G0R3T5"/>
<dbReference type="AlphaFoldDB" id="G0R3T5"/>
<sequence>MPIVQVVVDAVNLNHNILISFSLKNSPYTSIHKYDSFAPLRENASCLFFADGENYFEKLYEKINQSQQSIFITDWWLSPQLYLIRPVEKIKRRKQNRQSVIKISLERCKNKYFGLQRTQIALTLNSEYTKNWLQGLHYNIKVMRHPKNVIPLLWSHHEKMIVIDQKVGFLGGLDICYGRWDSQKHVLTDEDGKFFPDIDYSNSRIKDFVDVTNFKYSQLNRKTQIRMPWHDIGMMVEGEPVKDMCRHFIQYWNFAKIDIYDKNDNNFQANTLEPVIENEDKKNFNIRLQNYWDKIVTGFNSLKNKIKRNTKSNDDFIINQNSKTKGSIQLTFLQKQSLNQTENSVISNNEDKCNFDIYLKLLKNSEKEKQREKIVNEYTYRYSQEKDSNTTFQRTKSSTCVPAQNPMSKSRKKYSFDMDTESSQQYIQMLENLQQTNLQEDCKYYIKNPNNEQDNNHTSQNQQKKHYSFFKIKKNNQVQDENHVNQQFDTNEQFYNIKLQNNTYEKTGTFTCQMLRSSSSWSLGLKEKNHEMSIQLAYIDAITQANKYIYIENQFFISCTAGPKVKNQIAQAILNRIKKAALNKEAFKVIIIMPLLPGFEGEVNDSNSGVMKCQLHWEYTTISRGGNSLIEELRKDPNIVNVEQYIMLFGLRQHGTINNLPVTEIIYVHSKLMIVDDSILIMGSANINDRSMLGTRDSEIAMKVEDQNKIECIFGGQKKFLGKSIHEFRKKLYMEHFGVSEIECEDALNDQLNENIYQNALRNTEIYREVFACYPDDTVLSINKLEEFQQSKNLGKYFEKRSHIIGNAVLLPLKFLQNENLNFKISQKEYYVPDENFT</sequence>
<dbReference type="GeneID" id="14903971"/>
<name>G0R3T5_ICHMU</name>
<accession>G0R3T5</accession>
<feature type="domain" description="PLD phosphodiesterase" evidence="8">
    <location>
        <begin position="152"/>
        <end position="179"/>
    </location>
</feature>
<dbReference type="Pfam" id="PF13091">
    <property type="entry name" value="PLDc_2"/>
    <property type="match status" value="1"/>
</dbReference>
<dbReference type="InterPro" id="IPR015679">
    <property type="entry name" value="PLipase_D_fam"/>
</dbReference>
<dbReference type="Proteomes" id="UP000008983">
    <property type="component" value="Unassembled WGS sequence"/>
</dbReference>
<keyword evidence="5" id="KW-0442">Lipid degradation</keyword>
<proteinExistence type="predicted"/>
<evidence type="ECO:0000256" key="6">
    <source>
        <dbReference type="ARBA" id="ARBA00023098"/>
    </source>
</evidence>
<protein>
    <recommendedName>
        <fullName evidence="2">phospholipase D</fullName>
        <ecNumber evidence="2">3.1.4.4</ecNumber>
    </recommendedName>
</protein>
<gene>
    <name evidence="9" type="ORF">IMG5_187110</name>
</gene>
<dbReference type="InterPro" id="IPR001736">
    <property type="entry name" value="PLipase_D/transphosphatidylase"/>
</dbReference>
<dbReference type="GO" id="GO:0005886">
    <property type="term" value="C:plasma membrane"/>
    <property type="evidence" value="ECO:0007669"/>
    <property type="project" value="TreeGrafter"/>
</dbReference>
<evidence type="ECO:0000256" key="4">
    <source>
        <dbReference type="ARBA" id="ARBA00022801"/>
    </source>
</evidence>
<comment type="catalytic activity">
    <reaction evidence="1">
        <text>a 1,2-diacyl-sn-glycero-3-phosphocholine + H2O = a 1,2-diacyl-sn-glycero-3-phosphate + choline + H(+)</text>
        <dbReference type="Rhea" id="RHEA:14445"/>
        <dbReference type="ChEBI" id="CHEBI:15354"/>
        <dbReference type="ChEBI" id="CHEBI:15377"/>
        <dbReference type="ChEBI" id="CHEBI:15378"/>
        <dbReference type="ChEBI" id="CHEBI:57643"/>
        <dbReference type="ChEBI" id="CHEBI:58608"/>
        <dbReference type="EC" id="3.1.4.4"/>
    </reaction>
</comment>
<dbReference type="GO" id="GO:0004630">
    <property type="term" value="F:phospholipase D activity"/>
    <property type="evidence" value="ECO:0007669"/>
    <property type="project" value="UniProtKB-EC"/>
</dbReference>
<evidence type="ECO:0000256" key="3">
    <source>
        <dbReference type="ARBA" id="ARBA00022737"/>
    </source>
</evidence>
<dbReference type="InterPro" id="IPR025202">
    <property type="entry name" value="PLD-like_dom"/>
</dbReference>
<dbReference type="GO" id="GO:0009395">
    <property type="term" value="P:phospholipid catabolic process"/>
    <property type="evidence" value="ECO:0007669"/>
    <property type="project" value="TreeGrafter"/>
</dbReference>